<evidence type="ECO:0000313" key="5">
    <source>
        <dbReference type="EMBL" id="AKV80232.1"/>
    </source>
</evidence>
<dbReference type="Proteomes" id="UP000029084">
    <property type="component" value="Chromosome"/>
</dbReference>
<dbReference type="PATRIC" id="fig|43687.5.peg.351"/>
<evidence type="ECO:0008006" key="13">
    <source>
        <dbReference type="Google" id="ProtNLM"/>
    </source>
</evidence>
<evidence type="ECO:0000313" key="8">
    <source>
        <dbReference type="Proteomes" id="UP000056255"/>
    </source>
</evidence>
<evidence type="ECO:0000313" key="12">
    <source>
        <dbReference type="Proteomes" id="UP000068832"/>
    </source>
</evidence>
<dbReference type="RefSeq" id="WP_011921486.1">
    <property type="nucleotide sequence ID" value="NZ_AP019770.1"/>
</dbReference>
<name>A0A088E577_9CREN</name>
<dbReference type="EMBL" id="CP012173">
    <property type="protein sequence ID" value="AKV75740.1"/>
    <property type="molecule type" value="Genomic_DNA"/>
</dbReference>
<dbReference type="Proteomes" id="UP000068832">
    <property type="component" value="Chromosome"/>
</dbReference>
<evidence type="ECO:0000313" key="4">
    <source>
        <dbReference type="EMBL" id="AKV77987.1"/>
    </source>
</evidence>
<proteinExistence type="predicted"/>
<dbReference type="Proteomes" id="UP000056255">
    <property type="component" value="Chromosome"/>
</dbReference>
<evidence type="ECO:0000313" key="11">
    <source>
        <dbReference type="Proteomes" id="UP000062475"/>
    </source>
</evidence>
<dbReference type="EMBL" id="CP012172">
    <property type="protein sequence ID" value="AKV73498.1"/>
    <property type="molecule type" value="Genomic_DNA"/>
</dbReference>
<dbReference type="OMA" id="TVPYPHQ"/>
<dbReference type="OrthoDB" id="43499at2157"/>
<dbReference type="AlphaFoldDB" id="A0A088E577"/>
<dbReference type="Proteomes" id="UP000062398">
    <property type="component" value="Chromosome"/>
</dbReference>
<dbReference type="EMBL" id="CP012174">
    <property type="protein sequence ID" value="AKV77987.1"/>
    <property type="molecule type" value="Genomic_DNA"/>
</dbReference>
<evidence type="ECO:0000313" key="2">
    <source>
        <dbReference type="EMBL" id="AKV73498.1"/>
    </source>
</evidence>
<sequence precursor="true">MKRKFALLLAGIAVVAALVISIPIYLALANPTPVVLSASTAQSTLGGSWQVLENQTYLKEYPTSTISIYYANGTNVTVPYPHQVKSVDHEVLVGNINGTKVVMRVNVITFTSNISFWAHGMMLGFHGGLFHHIFGYNVTTYDGYTVIYAENSFFYPHTYLLAYKDNTLIEINLVNFTASQQQMEEILSGIS</sequence>
<evidence type="ECO:0000313" key="6">
    <source>
        <dbReference type="EMBL" id="AKV82478.1"/>
    </source>
</evidence>
<dbReference type="EMBL" id="CP008822">
    <property type="protein sequence ID" value="AIM26505.1"/>
    <property type="molecule type" value="Genomic_DNA"/>
</dbReference>
<reference evidence="9 10" key="2">
    <citation type="journal article" date="2015" name="Genome Announc.">
        <title>Complete Genome Sequences of Evolved Arsenate-Resistant Metallosphaera sedula Strains.</title>
        <authorList>
            <person name="Ai C."/>
            <person name="McCarthy S."/>
            <person name="Schackwitz W."/>
            <person name="Martin J."/>
            <person name="Lipzen A."/>
            <person name="Blum P."/>
        </authorList>
    </citation>
    <scope>NUCLEOTIDE SEQUENCE [LARGE SCALE GENOMIC DNA]</scope>
    <source>
        <strain evidence="4 10">ARS120-1</strain>
        <strain evidence="5 9">ARS120-2</strain>
        <strain evidence="2 12">ARS50-1</strain>
        <strain evidence="3 11">ARS50-2</strain>
    </source>
</reference>
<reference evidence="6 8" key="3">
    <citation type="submission" date="2015-07" db="EMBL/GenBank/DDBJ databases">
        <title>Physiological, transcriptional responses and genome re-sequencing of acid resistant extremely thermoacidophilic Metallosphaera sedula SARC-M1.</title>
        <authorList>
            <person name="Ai C."/>
            <person name="McCarthy S."/>
            <person name="Eckrich V."/>
            <person name="Rudrappa D."/>
            <person name="Qiu G."/>
            <person name="Blum P."/>
        </authorList>
    </citation>
    <scope>NUCLEOTIDE SEQUENCE [LARGE SCALE GENOMIC DNA]</scope>
    <source>
        <strain evidence="6 8">SARC-M1</strain>
    </source>
</reference>
<evidence type="ECO:0000313" key="9">
    <source>
        <dbReference type="Proteomes" id="UP000061362"/>
    </source>
</evidence>
<dbReference type="Proteomes" id="UP000062475">
    <property type="component" value="Chromosome"/>
</dbReference>
<evidence type="ECO:0000313" key="1">
    <source>
        <dbReference type="EMBL" id="AIM26505.1"/>
    </source>
</evidence>
<organism evidence="1 7">
    <name type="scientific">Metallosphaera sedula</name>
    <dbReference type="NCBI Taxonomy" id="43687"/>
    <lineage>
        <taxon>Archaea</taxon>
        <taxon>Thermoproteota</taxon>
        <taxon>Thermoprotei</taxon>
        <taxon>Sulfolobales</taxon>
        <taxon>Sulfolobaceae</taxon>
        <taxon>Metallosphaera</taxon>
    </lineage>
</organism>
<dbReference type="EMBL" id="CP012175">
    <property type="protein sequence ID" value="AKV80232.1"/>
    <property type="molecule type" value="Genomic_DNA"/>
</dbReference>
<dbReference type="EMBL" id="CP012176">
    <property type="protein sequence ID" value="AKV82478.1"/>
    <property type="molecule type" value="Genomic_DNA"/>
</dbReference>
<accession>A0A088E577</accession>
<protein>
    <recommendedName>
        <fullName evidence="13">Zinc ribbon domain-containing protein</fullName>
    </recommendedName>
</protein>
<dbReference type="GeneID" id="91754788"/>
<evidence type="ECO:0000313" key="10">
    <source>
        <dbReference type="Proteomes" id="UP000062398"/>
    </source>
</evidence>
<reference evidence="1 7" key="1">
    <citation type="journal article" date="2014" name="J. Bacteriol.">
        <title>Role of an Archaeal PitA Transporter in the Copper and Arsenic Resistance of Metallosphaera sedula, an Extreme Thermoacidophile.</title>
        <authorList>
            <person name="McCarthy S."/>
            <person name="Ai C."/>
            <person name="Wheaton G."/>
            <person name="Tevatia R."/>
            <person name="Eckrich V."/>
            <person name="Kelly R."/>
            <person name="Blum P."/>
        </authorList>
    </citation>
    <scope>NUCLEOTIDE SEQUENCE [LARGE SCALE GENOMIC DNA]</scope>
    <source>
        <strain evidence="1 7">CuR1</strain>
    </source>
</reference>
<dbReference type="Proteomes" id="UP000061362">
    <property type="component" value="Chromosome"/>
</dbReference>
<evidence type="ECO:0000313" key="3">
    <source>
        <dbReference type="EMBL" id="AKV75740.1"/>
    </source>
</evidence>
<evidence type="ECO:0000313" key="7">
    <source>
        <dbReference type="Proteomes" id="UP000029084"/>
    </source>
</evidence>
<gene>
    <name evidence="1" type="ORF">HA72_0341</name>
    <name evidence="2" type="ORF">MsedA_0354</name>
    <name evidence="3" type="ORF">MsedB_0354</name>
    <name evidence="4" type="ORF">MsedC_0353</name>
    <name evidence="5" type="ORF">MsedD_0354</name>
    <name evidence="6" type="ORF">MsedE_0354</name>
</gene>